<accession>A0A7X1CKI9</accession>
<evidence type="ECO:0000313" key="4">
    <source>
        <dbReference type="Proteomes" id="UP000539064"/>
    </source>
</evidence>
<dbReference type="EMBL" id="JAARVG010000002">
    <property type="protein sequence ID" value="MBC1792236.1"/>
    <property type="molecule type" value="Genomic_DNA"/>
</dbReference>
<evidence type="ECO:0000313" key="6">
    <source>
        <dbReference type="Proteomes" id="UP000574104"/>
    </source>
</evidence>
<dbReference type="AlphaFoldDB" id="A0A7X1CKI9"/>
<dbReference type="RefSeq" id="WP_185400527.1">
    <property type="nucleotide sequence ID" value="NZ_JAARVE010000004.1"/>
</dbReference>
<gene>
    <name evidence="1" type="ORF">HB836_07120</name>
    <name evidence="2" type="ORF">HB904_09290</name>
    <name evidence="3" type="ORF">HCA52_02310</name>
</gene>
<protein>
    <submittedName>
        <fullName evidence="3">Cyclic lactone autoinducer peptide</fullName>
    </submittedName>
</protein>
<evidence type="ECO:0000313" key="5">
    <source>
        <dbReference type="Proteomes" id="UP000544413"/>
    </source>
</evidence>
<dbReference type="Proteomes" id="UP000574104">
    <property type="component" value="Unassembled WGS sequence"/>
</dbReference>
<evidence type="ECO:0000313" key="2">
    <source>
        <dbReference type="EMBL" id="MBC1616383.1"/>
    </source>
</evidence>
<dbReference type="InterPro" id="IPR009229">
    <property type="entry name" value="AgrD"/>
</dbReference>
<proteinExistence type="predicted"/>
<evidence type="ECO:0000313" key="3">
    <source>
        <dbReference type="EMBL" id="MBC1792236.1"/>
    </source>
</evidence>
<reference evidence="4 5" key="1">
    <citation type="submission" date="2020-03" db="EMBL/GenBank/DDBJ databases">
        <title>Soil Listeria distribution.</title>
        <authorList>
            <person name="Liao J."/>
            <person name="Wiedmann M."/>
        </authorList>
    </citation>
    <scope>NUCLEOTIDE SEQUENCE [LARGE SCALE GENOMIC DNA]</scope>
    <source>
        <strain evidence="3 4">FSL L7-0978</strain>
        <strain evidence="2 6">FSL L7-1299</strain>
        <strain evidence="1 5">FSL L7-1658</strain>
    </source>
</reference>
<evidence type="ECO:0000313" key="1">
    <source>
        <dbReference type="EMBL" id="MBC1401370.1"/>
    </source>
</evidence>
<sequence>MKNSRSKLDRIKNKVMSVVEQEAYKSAEKSVRNCCIWFSYEPATPSKLLDKNTK</sequence>
<name>A0A7X1CKI9_9LIST</name>
<dbReference type="EMBL" id="JAARSH010000005">
    <property type="protein sequence ID" value="MBC1616383.1"/>
    <property type="molecule type" value="Genomic_DNA"/>
</dbReference>
<comment type="caution">
    <text evidence="3">The sequence shown here is derived from an EMBL/GenBank/DDBJ whole genome shotgun (WGS) entry which is preliminary data.</text>
</comment>
<dbReference type="NCBIfam" id="TIGR04223">
    <property type="entry name" value="quorum_AgrD"/>
    <property type="match status" value="1"/>
</dbReference>
<organism evidence="3 4">
    <name type="scientific">Listeria booriae</name>
    <dbReference type="NCBI Taxonomy" id="1552123"/>
    <lineage>
        <taxon>Bacteria</taxon>
        <taxon>Bacillati</taxon>
        <taxon>Bacillota</taxon>
        <taxon>Bacilli</taxon>
        <taxon>Bacillales</taxon>
        <taxon>Listeriaceae</taxon>
        <taxon>Listeria</taxon>
    </lineage>
</organism>
<dbReference type="Proteomes" id="UP000539064">
    <property type="component" value="Unassembled WGS sequence"/>
</dbReference>
<dbReference type="Proteomes" id="UP000544413">
    <property type="component" value="Unassembled WGS sequence"/>
</dbReference>
<dbReference type="EMBL" id="JAARPT010000003">
    <property type="protein sequence ID" value="MBC1401370.1"/>
    <property type="molecule type" value="Genomic_DNA"/>
</dbReference>